<dbReference type="AlphaFoldDB" id="A0A1E8FFX5"/>
<evidence type="ECO:0008006" key="4">
    <source>
        <dbReference type="Google" id="ProtNLM"/>
    </source>
</evidence>
<evidence type="ECO:0000313" key="3">
    <source>
        <dbReference type="Proteomes" id="UP000176037"/>
    </source>
</evidence>
<protein>
    <recommendedName>
        <fullName evidence="4">Solute-binding protein family 3/N-terminal domain-containing protein</fullName>
    </recommendedName>
</protein>
<sequence>MPQFYLFIAALLALPISPVAAETEPKPKRVIVGAQLSGLFHIPGEHEGPGVYNEILQHALDESGLADEVEIIVMPMSRAKRGFVDKLYACYAPGIATFDLNDDTKDLQDVLISIPLNQAMVRIIVRDEQQIVHQLSDIPDHAVISIVRGTPMSEEMQALADRVMQTFYVSSETENVQMLVAGKVDYLLSFYPDVLFAYKELGMKPLPYSKDFSPLSIDDTMICHKGYEHIFTVINNQLKTFAKNGMFRQMLGEFYTGPEPEALQTPH</sequence>
<dbReference type="RefSeq" id="WP_070175748.1">
    <property type="nucleotide sequence ID" value="NZ_BMJR01000001.1"/>
</dbReference>
<feature type="chain" id="PRO_5009214135" description="Solute-binding protein family 3/N-terminal domain-containing protein" evidence="1">
    <location>
        <begin position="22"/>
        <end position="267"/>
    </location>
</feature>
<dbReference type="SUPFAM" id="SSF53850">
    <property type="entry name" value="Periplasmic binding protein-like II"/>
    <property type="match status" value="1"/>
</dbReference>
<accession>A0A1E8FFX5</accession>
<evidence type="ECO:0000256" key="1">
    <source>
        <dbReference type="SAM" id="SignalP"/>
    </source>
</evidence>
<keyword evidence="1" id="KW-0732">Signal</keyword>
<feature type="signal peptide" evidence="1">
    <location>
        <begin position="1"/>
        <end position="21"/>
    </location>
</feature>
<gene>
    <name evidence="2" type="ORF">BFC17_14745</name>
</gene>
<dbReference type="STRING" id="1856405.BFC17_14745"/>
<keyword evidence="3" id="KW-1185">Reference proteome</keyword>
<dbReference type="Gene3D" id="3.40.190.10">
    <property type="entry name" value="Periplasmic binding protein-like II"/>
    <property type="match status" value="2"/>
</dbReference>
<proteinExistence type="predicted"/>
<comment type="caution">
    <text evidence="2">The sequence shown here is derived from an EMBL/GenBank/DDBJ whole genome shotgun (WGS) entry which is preliminary data.</text>
</comment>
<dbReference type="Proteomes" id="UP000176037">
    <property type="component" value="Unassembled WGS sequence"/>
</dbReference>
<dbReference type="EMBL" id="MJIC01000010">
    <property type="protein sequence ID" value="OFI34830.1"/>
    <property type="molecule type" value="Genomic_DNA"/>
</dbReference>
<organism evidence="2 3">
    <name type="scientific">Alteromonas lipolytica</name>
    <dbReference type="NCBI Taxonomy" id="1856405"/>
    <lineage>
        <taxon>Bacteria</taxon>
        <taxon>Pseudomonadati</taxon>
        <taxon>Pseudomonadota</taxon>
        <taxon>Gammaproteobacteria</taxon>
        <taxon>Alteromonadales</taxon>
        <taxon>Alteromonadaceae</taxon>
        <taxon>Alteromonas/Salinimonas group</taxon>
        <taxon>Alteromonas</taxon>
    </lineage>
</organism>
<name>A0A1E8FFX5_9ALTE</name>
<dbReference type="OrthoDB" id="6386748at2"/>
<reference evidence="2 3" key="1">
    <citation type="submission" date="2016-09" db="EMBL/GenBank/DDBJ databases">
        <title>Alteromonas lipolytica, a new species isolated from sea water.</title>
        <authorList>
            <person name="Wu Y.-H."/>
            <person name="Cheng H."/>
            <person name="Xu X.-W."/>
        </authorList>
    </citation>
    <scope>NUCLEOTIDE SEQUENCE [LARGE SCALE GENOMIC DNA]</scope>
    <source>
        <strain evidence="2 3">JW12</strain>
    </source>
</reference>
<evidence type="ECO:0000313" key="2">
    <source>
        <dbReference type="EMBL" id="OFI34830.1"/>
    </source>
</evidence>